<accession>A0A0G1C162</accession>
<dbReference type="AlphaFoldDB" id="A0A0G1C162"/>
<feature type="transmembrane region" description="Helical" evidence="5">
    <location>
        <begin position="6"/>
        <end position="26"/>
    </location>
</feature>
<feature type="transmembrane region" description="Helical" evidence="5">
    <location>
        <begin position="140"/>
        <end position="156"/>
    </location>
</feature>
<protein>
    <recommendedName>
        <fullName evidence="6">O-antigen ligase-related domain-containing protein</fullName>
    </recommendedName>
</protein>
<dbReference type="GO" id="GO:0016020">
    <property type="term" value="C:membrane"/>
    <property type="evidence" value="ECO:0007669"/>
    <property type="project" value="UniProtKB-SubCell"/>
</dbReference>
<comment type="subcellular location">
    <subcellularLocation>
        <location evidence="1">Membrane</location>
        <topology evidence="1">Multi-pass membrane protein</topology>
    </subcellularLocation>
</comment>
<evidence type="ECO:0000256" key="1">
    <source>
        <dbReference type="ARBA" id="ARBA00004141"/>
    </source>
</evidence>
<feature type="transmembrane region" description="Helical" evidence="5">
    <location>
        <begin position="118"/>
        <end position="134"/>
    </location>
</feature>
<dbReference type="Proteomes" id="UP000034213">
    <property type="component" value="Unassembled WGS sequence"/>
</dbReference>
<dbReference type="PANTHER" id="PTHR37422:SF13">
    <property type="entry name" value="LIPOPOLYSACCHARIDE BIOSYNTHESIS PROTEIN PA4999-RELATED"/>
    <property type="match status" value="1"/>
</dbReference>
<keyword evidence="4 5" id="KW-0472">Membrane</keyword>
<dbReference type="InterPro" id="IPR051533">
    <property type="entry name" value="WaaL-like"/>
</dbReference>
<keyword evidence="3 5" id="KW-1133">Transmembrane helix</keyword>
<dbReference type="PANTHER" id="PTHR37422">
    <property type="entry name" value="TEICHURONIC ACID BIOSYNTHESIS PROTEIN TUAE"/>
    <property type="match status" value="1"/>
</dbReference>
<feature type="transmembrane region" description="Helical" evidence="5">
    <location>
        <begin position="368"/>
        <end position="390"/>
    </location>
</feature>
<feature type="domain" description="O-antigen ligase-related" evidence="6">
    <location>
        <begin position="129"/>
        <end position="345"/>
    </location>
</feature>
<evidence type="ECO:0000313" key="8">
    <source>
        <dbReference type="Proteomes" id="UP000034213"/>
    </source>
</evidence>
<dbReference type="EMBL" id="LCEW01000036">
    <property type="protein sequence ID" value="KKS79355.1"/>
    <property type="molecule type" value="Genomic_DNA"/>
</dbReference>
<dbReference type="Pfam" id="PF04932">
    <property type="entry name" value="Wzy_C"/>
    <property type="match status" value="1"/>
</dbReference>
<organism evidence="7 8">
    <name type="scientific">Candidatus Beckwithbacteria bacterium GW2011_GWA2_43_10</name>
    <dbReference type="NCBI Taxonomy" id="1618369"/>
    <lineage>
        <taxon>Bacteria</taxon>
        <taxon>Candidatus Beckwithiibacteriota</taxon>
    </lineage>
</organism>
<feature type="transmembrane region" description="Helical" evidence="5">
    <location>
        <begin position="33"/>
        <end position="53"/>
    </location>
</feature>
<dbReference type="STRING" id="1618369.UV54_C0036G0007"/>
<dbReference type="InterPro" id="IPR007016">
    <property type="entry name" value="O-antigen_ligase-rel_domated"/>
</dbReference>
<reference evidence="7 8" key="1">
    <citation type="journal article" date="2015" name="Nature">
        <title>rRNA introns, odd ribosomes, and small enigmatic genomes across a large radiation of phyla.</title>
        <authorList>
            <person name="Brown C.T."/>
            <person name="Hug L.A."/>
            <person name="Thomas B.C."/>
            <person name="Sharon I."/>
            <person name="Castelle C.J."/>
            <person name="Singh A."/>
            <person name="Wilkins M.J."/>
            <person name="Williams K.H."/>
            <person name="Banfield J.F."/>
        </authorList>
    </citation>
    <scope>NUCLEOTIDE SEQUENCE [LARGE SCALE GENOMIC DNA]</scope>
</reference>
<feature type="transmembrane region" description="Helical" evidence="5">
    <location>
        <begin position="396"/>
        <end position="414"/>
    </location>
</feature>
<evidence type="ECO:0000313" key="7">
    <source>
        <dbReference type="EMBL" id="KKS79355.1"/>
    </source>
</evidence>
<evidence type="ECO:0000256" key="2">
    <source>
        <dbReference type="ARBA" id="ARBA00022692"/>
    </source>
</evidence>
<sequence length="422" mass="48028">IQIAKLYLHWFRRIEYFSLFFIFFFALKNSKQILTYIYLLMFTIFSVSVYGFGQRYLYWPAYSTMNREFSKGIALYLTEHARVLSTFGGHFDLAGYIMLTLIPLIIIGFVYENKLVRYLAFIVAIFEYWLLILTASRTSWIAYILGLTVAFGLLIVKKKFFWAFSRWFLVVSLSFFIMISFGDLSERFSHILKLEGVKTLLMKPFRSPPENGLALNPNLTLQQQLDLVATNSDIPPSTQKNTAKPADVYDDTYEKLQAYLATVSGEVFNVNYSANALKYGLSAGIRMDTLWPNAINALKQNPLLGTGYSTLVKAKVWEFTIAESTDNDFLRLLGETGLLGFASFMLILGTIIKILWRAFKTTVNTLHYALFGSGIAVTIGLLANAVYIDVFEASKIAYTYWSLIGLLLALAAFTQRHEKKSS</sequence>
<proteinExistence type="predicted"/>
<evidence type="ECO:0000256" key="5">
    <source>
        <dbReference type="SAM" id="Phobius"/>
    </source>
</evidence>
<comment type="caution">
    <text evidence="7">The sequence shown here is derived from an EMBL/GenBank/DDBJ whole genome shotgun (WGS) entry which is preliminary data.</text>
</comment>
<keyword evidence="2 5" id="KW-0812">Transmembrane</keyword>
<feature type="non-terminal residue" evidence="7">
    <location>
        <position position="1"/>
    </location>
</feature>
<evidence type="ECO:0000256" key="4">
    <source>
        <dbReference type="ARBA" id="ARBA00023136"/>
    </source>
</evidence>
<evidence type="ECO:0000256" key="3">
    <source>
        <dbReference type="ARBA" id="ARBA00022989"/>
    </source>
</evidence>
<feature type="transmembrane region" description="Helical" evidence="5">
    <location>
        <begin position="93"/>
        <end position="111"/>
    </location>
</feature>
<evidence type="ECO:0000259" key="6">
    <source>
        <dbReference type="Pfam" id="PF04932"/>
    </source>
</evidence>
<feature type="transmembrane region" description="Helical" evidence="5">
    <location>
        <begin position="337"/>
        <end position="356"/>
    </location>
</feature>
<name>A0A0G1C162_9BACT</name>
<gene>
    <name evidence="7" type="ORF">UV54_C0036G0007</name>
</gene>
<feature type="transmembrane region" description="Helical" evidence="5">
    <location>
        <begin position="163"/>
        <end position="182"/>
    </location>
</feature>